<name>A0A914RGM1_PAREQ</name>
<proteinExistence type="predicted"/>
<dbReference type="AlphaFoldDB" id="A0A914RGM1"/>
<organism evidence="1 2">
    <name type="scientific">Parascaris equorum</name>
    <name type="common">Equine roundworm</name>
    <dbReference type="NCBI Taxonomy" id="6256"/>
    <lineage>
        <taxon>Eukaryota</taxon>
        <taxon>Metazoa</taxon>
        <taxon>Ecdysozoa</taxon>
        <taxon>Nematoda</taxon>
        <taxon>Chromadorea</taxon>
        <taxon>Rhabditida</taxon>
        <taxon>Spirurina</taxon>
        <taxon>Ascaridomorpha</taxon>
        <taxon>Ascaridoidea</taxon>
        <taxon>Ascarididae</taxon>
        <taxon>Parascaris</taxon>
    </lineage>
</organism>
<evidence type="ECO:0000313" key="2">
    <source>
        <dbReference type="WBParaSite" id="PEQ_0000087201-mRNA-1"/>
    </source>
</evidence>
<keyword evidence="1" id="KW-1185">Reference proteome</keyword>
<dbReference type="WBParaSite" id="PEQ_0000087201-mRNA-1">
    <property type="protein sequence ID" value="PEQ_0000087201-mRNA-1"/>
    <property type="gene ID" value="PEQ_0000087201"/>
</dbReference>
<evidence type="ECO:0000313" key="1">
    <source>
        <dbReference type="Proteomes" id="UP000887564"/>
    </source>
</evidence>
<accession>A0A914RGM1</accession>
<dbReference type="Proteomes" id="UP000887564">
    <property type="component" value="Unplaced"/>
</dbReference>
<reference evidence="2" key="1">
    <citation type="submission" date="2022-11" db="UniProtKB">
        <authorList>
            <consortium name="WormBaseParasite"/>
        </authorList>
    </citation>
    <scope>IDENTIFICATION</scope>
</reference>
<protein>
    <submittedName>
        <fullName evidence="2">Uncharacterized protein</fullName>
    </submittedName>
</protein>
<sequence>MNVTSMTLKVLIRRSSTFYSVRFCLSLSFSV</sequence>